<name>A0A173MDE4_9BACT</name>
<dbReference type="RefSeq" id="WP_076381256.1">
    <property type="nucleotide sequence ID" value="NZ_AP017422.1"/>
</dbReference>
<dbReference type="OrthoDB" id="883590at2"/>
<proteinExistence type="predicted"/>
<evidence type="ECO:0008006" key="3">
    <source>
        <dbReference type="Google" id="ProtNLM"/>
    </source>
</evidence>
<gene>
    <name evidence="1" type="ORF">SAMN05421788_108243</name>
</gene>
<dbReference type="STRING" id="477680.SAMN05421788_108243"/>
<evidence type="ECO:0000313" key="2">
    <source>
        <dbReference type="Proteomes" id="UP000186917"/>
    </source>
</evidence>
<evidence type="ECO:0000313" key="1">
    <source>
        <dbReference type="EMBL" id="SIT29197.1"/>
    </source>
</evidence>
<dbReference type="Proteomes" id="UP000186917">
    <property type="component" value="Unassembled WGS sequence"/>
</dbReference>
<dbReference type="KEGG" id="fln:FLA_1623"/>
<keyword evidence="2" id="KW-1185">Reference proteome</keyword>
<reference evidence="2" key="1">
    <citation type="submission" date="2017-01" db="EMBL/GenBank/DDBJ databases">
        <authorList>
            <person name="Varghese N."/>
            <person name="Submissions S."/>
        </authorList>
    </citation>
    <scope>NUCLEOTIDE SEQUENCE [LARGE SCALE GENOMIC DNA]</scope>
    <source>
        <strain evidence="2">DSM 21054</strain>
    </source>
</reference>
<sequence length="136" mass="15735">MKTVQLYRPVGIREYELILESDSTCFPPRLSWQPIFYPVLNQPYAEQIACEWNTLDEFSGYCGIVTQFALSESHYNTYVVQEVGGSIHNELWVPAEELTLFNEHIVGKIEVVKVFLGEKFIMPDSELLTPTLLKFR</sequence>
<dbReference type="AlphaFoldDB" id="A0A173MDE4"/>
<dbReference type="EMBL" id="FTOR01000008">
    <property type="protein sequence ID" value="SIT29197.1"/>
    <property type="molecule type" value="Genomic_DNA"/>
</dbReference>
<protein>
    <recommendedName>
        <fullName evidence="3">ADP-ribosylation/crystallin J1</fullName>
    </recommendedName>
</protein>
<organism evidence="1 2">
    <name type="scientific">Filimonas lacunae</name>
    <dbReference type="NCBI Taxonomy" id="477680"/>
    <lineage>
        <taxon>Bacteria</taxon>
        <taxon>Pseudomonadati</taxon>
        <taxon>Bacteroidota</taxon>
        <taxon>Chitinophagia</taxon>
        <taxon>Chitinophagales</taxon>
        <taxon>Chitinophagaceae</taxon>
        <taxon>Filimonas</taxon>
    </lineage>
</organism>
<accession>A0A173MDE4</accession>